<protein>
    <submittedName>
        <fullName evidence="1">Uncharacterized protein</fullName>
    </submittedName>
</protein>
<evidence type="ECO:0000313" key="1">
    <source>
        <dbReference type="EMBL" id="KWX17185.1"/>
    </source>
</evidence>
<gene>
    <name evidence="2" type="ORF">A5804_002498</name>
    <name evidence="1" type="ORF">AWT83_01170</name>
</gene>
<dbReference type="RefSeq" id="WP_002318246.1">
    <property type="nucleotide sequence ID" value="NZ_CAACXW010000001.1"/>
</dbReference>
<dbReference type="PATRIC" id="fig|1352.655.peg.2058"/>
<evidence type="ECO:0000313" key="3">
    <source>
        <dbReference type="Proteomes" id="UP000070452"/>
    </source>
</evidence>
<proteinExistence type="predicted"/>
<dbReference type="EMBL" id="LRHK01000001">
    <property type="protein sequence ID" value="KWX17185.1"/>
    <property type="molecule type" value="Genomic_DNA"/>
</dbReference>
<accession>A0A132P4E3</accession>
<dbReference type="Proteomes" id="UP000070452">
    <property type="component" value="Unassembled WGS sequence"/>
</dbReference>
<dbReference type="Proteomes" id="UP000194737">
    <property type="component" value="Unassembled WGS sequence"/>
</dbReference>
<comment type="caution">
    <text evidence="1">The sequence shown here is derived from an EMBL/GenBank/DDBJ whole genome shotgun (WGS) entry which is preliminary data.</text>
</comment>
<reference evidence="2 4" key="2">
    <citation type="submission" date="2017-05" db="EMBL/GenBank/DDBJ databases">
        <title>The Genome Sequence of Enterococcus faecium 6F2_DIV0138.</title>
        <authorList>
            <consortium name="The Broad Institute Genomics Platform"/>
            <consortium name="The Broad Institute Genomic Center for Infectious Diseases"/>
            <person name="Earl A."/>
            <person name="Manson A."/>
            <person name="Schwartman J."/>
            <person name="Gilmore M."/>
            <person name="Abouelleil A."/>
            <person name="Cao P."/>
            <person name="Chapman S."/>
            <person name="Cusick C."/>
            <person name="Shea T."/>
            <person name="Young S."/>
            <person name="Neafsey D."/>
            <person name="Nusbaum C."/>
            <person name="Birren B."/>
        </authorList>
    </citation>
    <scope>NUCLEOTIDE SEQUENCE [LARGE SCALE GENOMIC DNA]</scope>
    <source>
        <strain evidence="2 4">6F2_DIV0138</strain>
    </source>
</reference>
<dbReference type="AlphaFoldDB" id="A0A132P4E3"/>
<dbReference type="EMBL" id="NGLB01000001">
    <property type="protein sequence ID" value="OTO00978.1"/>
    <property type="molecule type" value="Genomic_DNA"/>
</dbReference>
<evidence type="ECO:0000313" key="4">
    <source>
        <dbReference type="Proteomes" id="UP000194737"/>
    </source>
</evidence>
<dbReference type="GeneID" id="66455242"/>
<sequence>MVIDNSKEKERLNKQISAIKTSLEEHFKLKLFQDSVGEDELPDDFNYFILETGEIEMITEPKYSVGQNLYLTFYSENREDLTGDSLDIISLIQNRSIRFQRMDPNHLKLENQDRYIDQLVFTFRRLLKSDCHG</sequence>
<evidence type="ECO:0000313" key="2">
    <source>
        <dbReference type="EMBL" id="OTO00978.1"/>
    </source>
</evidence>
<organism evidence="1 3">
    <name type="scientific">Enterococcus faecium</name>
    <name type="common">Streptococcus faecium</name>
    <dbReference type="NCBI Taxonomy" id="1352"/>
    <lineage>
        <taxon>Bacteria</taxon>
        <taxon>Bacillati</taxon>
        <taxon>Bacillota</taxon>
        <taxon>Bacilli</taxon>
        <taxon>Lactobacillales</taxon>
        <taxon>Enterococcaceae</taxon>
        <taxon>Enterococcus</taxon>
    </lineage>
</organism>
<reference evidence="1 3" key="1">
    <citation type="submission" date="2016-01" db="EMBL/GenBank/DDBJ databases">
        <title>Molecular Mechanisms for transfer of large genomic segments between Enterococcus faecium strains.</title>
        <authorList>
            <person name="Garcia-Solache M.A."/>
            <person name="Lebreton F."/>
            <person name="Mclaughlin R.E."/>
            <person name="Whiteaker J.D."/>
            <person name="Gilmore M.S."/>
            <person name="Rice L.B."/>
        </authorList>
    </citation>
    <scope>NUCLEOTIDE SEQUENCE [LARGE SCALE GENOMIC DNA]</scope>
    <source>
        <strain evidence="1 3">D344RRF x C68</strain>
    </source>
</reference>
<name>A0A132P4E3_ENTFC</name>